<feature type="region of interest" description="Disordered" evidence="18">
    <location>
        <begin position="1"/>
        <end position="22"/>
    </location>
</feature>
<dbReference type="CDD" id="cd20814">
    <property type="entry name" value="CRIK"/>
    <property type="match status" value="1"/>
</dbReference>
<protein>
    <recommendedName>
        <fullName evidence="13">DNA 3'-5' helicase</fullName>
        <ecNumber evidence="13">5.6.2.4</ecNumber>
    </recommendedName>
</protein>
<evidence type="ECO:0000259" key="23">
    <source>
        <dbReference type="PROSITE" id="PS51192"/>
    </source>
</evidence>
<dbReference type="Pfam" id="PF00270">
    <property type="entry name" value="DEAD"/>
    <property type="match status" value="1"/>
</dbReference>
<dbReference type="SUPFAM" id="SSF52540">
    <property type="entry name" value="P-loop containing nucleoside triphosphate hydrolases"/>
    <property type="match status" value="1"/>
</dbReference>
<dbReference type="Pfam" id="PF09382">
    <property type="entry name" value="RQC"/>
    <property type="match status" value="1"/>
</dbReference>
<keyword evidence="5" id="KW-0547">Nucleotide-binding</keyword>
<dbReference type="InterPro" id="IPR011545">
    <property type="entry name" value="DEAD/DEAH_box_helicase_dom"/>
</dbReference>
<dbReference type="SUPFAM" id="SSF50729">
    <property type="entry name" value="PH domain-like"/>
    <property type="match status" value="1"/>
</dbReference>
<keyword evidence="8" id="KW-0862">Zinc</keyword>
<dbReference type="InterPro" id="IPR004589">
    <property type="entry name" value="DNA_helicase_ATP-dep_RecQ"/>
</dbReference>
<gene>
    <name evidence="25" type="ORF">CAUJ_LOCUS9986</name>
</gene>
<keyword evidence="17" id="KW-0175">Coiled coil</keyword>
<feature type="domain" description="CNH" evidence="21">
    <location>
        <begin position="1037"/>
        <end position="1310"/>
    </location>
</feature>
<dbReference type="SMART" id="SM00233">
    <property type="entry name" value="PH"/>
    <property type="match status" value="1"/>
</dbReference>
<dbReference type="SMART" id="SM00036">
    <property type="entry name" value="CNH"/>
    <property type="match status" value="1"/>
</dbReference>
<dbReference type="Gene3D" id="3.40.50.300">
    <property type="entry name" value="P-loop containing nucleotide triphosphate hydrolases"/>
    <property type="match status" value="2"/>
</dbReference>
<evidence type="ECO:0000259" key="21">
    <source>
        <dbReference type="PROSITE" id="PS50219"/>
    </source>
</evidence>
<dbReference type="Pfam" id="PF14493">
    <property type="entry name" value="HTH_40"/>
    <property type="match status" value="1"/>
</dbReference>
<dbReference type="EC" id="5.6.2.4" evidence="13"/>
<evidence type="ECO:0000259" key="24">
    <source>
        <dbReference type="PROSITE" id="PS51194"/>
    </source>
</evidence>
<feature type="domain" description="HRDC" evidence="22">
    <location>
        <begin position="2152"/>
        <end position="2232"/>
    </location>
</feature>
<feature type="compositionally biased region" description="Low complexity" evidence="18">
    <location>
        <begin position="763"/>
        <end position="780"/>
    </location>
</feature>
<organism evidence="25 26">
    <name type="scientific">Caenorhabditis auriculariae</name>
    <dbReference type="NCBI Taxonomy" id="2777116"/>
    <lineage>
        <taxon>Eukaryota</taxon>
        <taxon>Metazoa</taxon>
        <taxon>Ecdysozoa</taxon>
        <taxon>Nematoda</taxon>
        <taxon>Chromadorea</taxon>
        <taxon>Rhabditida</taxon>
        <taxon>Rhabditina</taxon>
        <taxon>Rhabditomorpha</taxon>
        <taxon>Rhabditoidea</taxon>
        <taxon>Rhabditidae</taxon>
        <taxon>Peloderinae</taxon>
        <taxon>Caenorhabditis</taxon>
    </lineage>
</organism>
<dbReference type="PROSITE" id="PS50219">
    <property type="entry name" value="CNH"/>
    <property type="match status" value="1"/>
</dbReference>
<dbReference type="GO" id="GO:0005524">
    <property type="term" value="F:ATP binding"/>
    <property type="evidence" value="ECO:0007669"/>
    <property type="project" value="UniProtKB-KW"/>
</dbReference>
<dbReference type="OrthoDB" id="10013439at2759"/>
<dbReference type="GO" id="GO:0046872">
    <property type="term" value="F:metal ion binding"/>
    <property type="evidence" value="ECO:0007669"/>
    <property type="project" value="UniProtKB-KW"/>
</dbReference>
<evidence type="ECO:0000256" key="13">
    <source>
        <dbReference type="ARBA" id="ARBA00034808"/>
    </source>
</evidence>
<evidence type="ECO:0000256" key="9">
    <source>
        <dbReference type="ARBA" id="ARBA00022840"/>
    </source>
</evidence>
<keyword evidence="7" id="KW-0347">Helicase</keyword>
<keyword evidence="26" id="KW-1185">Reference proteome</keyword>
<sequence>MDSNYATPLRTPTQKNRRKAISPVTRKFSSPYAHVDLDLEPGELQKIIIDQETIITDLRETLQQQHSEMTTSAGLNESIIIETSNRISTKENRLYRREMSVLEAELDSARREVRTLTEKLRALSSAKSSVDDLLEKRERDLAELKESTLEMTEKVNQLEEKVLEKERTVASITSEFYAQSLELQSLRAEYRSKIAAIEEEFSKTRNELDEKRISVVRLTEENKKTTNSPAKCTRRCRTEKEIELRRSLEQALVSKNETASKSVLNELKSISTHIINISTPKRTILEEGSLQERVGALTATNMFLEGSLADLRQRNEKLEQELEMSRVRTQEMQEEISDLQKKLGEIEGDSGKATEYLRENIAKLTLQKADIRCELMEVRRQHEKCKESEECKDAELAQLQDELAAVRLEKSSCIEELQRKIEGLELHEKELDQKLEERAEKSAADDSLRKENSELKAEIIRLQGRTAQFVHHLEMSDSQCTKYKENQALTEKRRARAEEQCSKLTLKIVELEREVERQRSSESELATLTTDNERLKAKIEYLQEELQETHMDYREELTRLARQVSESRQQAAQLQDAESCAAPKLGELRLEVSQKESELRSSRKRIEEIKADNCKLQEQLTDVRQRESTVAEENAQLRKGLSAAVAKIEEYKRETEDARDVSQGLAHQLSDSQLRITKLEDDLAELSDALKEKERLENYLQSQINVKQMPKVSRRSTLLRTVSETSMDSVSSSAVEQLEVERAKLRQVLEEKRKKLNAFRDASSNSSSTSDCCSETENSSGFEGSESTHRSEPLRQIQNFEIPHSNSNVPAEEKSKSKSLTGQGIMRHDIPHRWKDLRHISVFAMKCAVCFIGIPTFGKAKRCVHCDVQVHASCSSRVVNTCGLPGQWANYYLENHTISPEDRSGRMNGWVRIYRDDAPSSTWQAVWAMMDENRISFYDNEGSDLDKAMLQINLLQEQWTVRAGTENPIRCEEARGHNIVQLKTPQRSVFLLASSTQMARRWADCLNNAHKRKMLTTQRPSSSSEYSCMLSLQSPNNLAVNSCHVLDDYLLLASQAGLFFTSHSQPRMPVRVNGINAISAMEFMPEVNCVCLVVGGIRSLALVPLDSLRIALKSSQPAIRPDVLPAFQHINIVHYHQHDSQRFLIAADSTKIHILKHNPSRDVFSTFGIIETSEAAVCLQSANDGFYFGADTFYFVSLATNRQNQKISAQPLAPAHVADYPIAILPLRDDEVLLAFQNYGLFVDSCGKRTRKETVEWEQMPMEFVFTSPYLYVVHYDSIEIMRVAEFTGIESRTILPEREFFQCENAHVIGRSASDDVFFVISSAECTEVHRFNATTNKRSAMKRLHFLLTPLYRLSGVGAPSRLAELPMSRSSSANEKREEDDELPDTPPLDSRSDDEELPPTPPPISNDDEVDNSRQFPAASAAIPSDQSGYDSFDEDIVFVSSLKQDVASSSTSSSDDSKDSDYTLNESQVDDPDDDFFENDSQILDVELPAETVSTRTRKRAAGNQDVKAKKQKLTNSTEESAFLQEEEEEGDVAPPTLSELNSYYPIKKEGNEFYGYSCFREKQWDVIRAVLGKRDQFVLMSTGYGKSVCYQLPSLMMGTLTIVISPLISLMHDQLVSLRQKNVNAMMLCGDSPIADWTYVEKNPAEIRFLYMSPELAEGAQMRRLLHVLAKYVSLVAVDEAHCVSQWGHDFRKSFLRIASIRRYLERVPLMGLTATATQRVRDDVIKNLELVNPQVTFTGFDRKNLYITVTRQGVSVASDLEKLLKEDPRLGRHFGGPTIVYCQTRKTTDDVHKTLRGLGVKCERYHAALTPTQRKKAHNEFIADKVVFSSLRFSIFFFRVTTIVATVAFGMGIDKPDVRNVIHYGSPKDVESYYQEIGRAGRDGAASVCRVFWAPKDMALNKIRVNQMNVSETIRGNLFAMLRQLEEMFNTRMCRRFQLLKHFDPATPKPAQPRADCCDNCTAMMSKDQDYALSSLDVGKEARWLFLVVRDVYQGRSGIGKPIDFVRGMKKEEDCARSLQAKQLFGLGKGFSLKWWKELGNSLRIGGFFKEEKIGFSSFGSCITLSQKAISWIAGSDQSLNVEATPLLLDGKVGKAAPTTEVPSAQISRSAEEKRYLGNVRINIYKSASEYPQLHFVQQVDRDDHQLVGELRIKLDDLRAEMAMENEVAPFQVVANNVLDAISSLRPDNMDTLSRVSGFPMAQRNNYGPAIVECVKKFSKEKGIKTNLNACESIPEEIQQRIEKELPPTVQSTYRTHLLTASDAKTVAEIKGISKSTVYNHLTTVLQRGLPAHLNKLGVTRQLLETVADTVRSKLEGDVSFLKPIMESLPENTIDYDSLKMCRAILEFEYGDGELIDGQQKGSALPSWISETKPANRPTLAAVGASLHNAGPKKKMNL</sequence>
<dbReference type="Pfam" id="PF00169">
    <property type="entry name" value="PH"/>
    <property type="match status" value="1"/>
</dbReference>
<dbReference type="GO" id="GO:0005654">
    <property type="term" value="C:nucleoplasm"/>
    <property type="evidence" value="ECO:0007669"/>
    <property type="project" value="TreeGrafter"/>
</dbReference>
<dbReference type="InterPro" id="IPR002219">
    <property type="entry name" value="PKC_DAG/PE"/>
</dbReference>
<dbReference type="NCBIfam" id="TIGR00614">
    <property type="entry name" value="recQ_fam"/>
    <property type="match status" value="1"/>
</dbReference>
<feature type="domain" description="Helicase ATP-binding" evidence="23">
    <location>
        <begin position="1573"/>
        <end position="1741"/>
    </location>
</feature>
<dbReference type="GO" id="GO:0009378">
    <property type="term" value="F:four-way junction helicase activity"/>
    <property type="evidence" value="ECO:0007669"/>
    <property type="project" value="TreeGrafter"/>
</dbReference>
<keyword evidence="11" id="KW-0413">Isomerase</keyword>
<comment type="similarity">
    <text evidence="2">Belongs to the helicase family. RecQ subfamily.</text>
</comment>
<dbReference type="SMART" id="SM00956">
    <property type="entry name" value="RQC"/>
    <property type="match status" value="1"/>
</dbReference>
<dbReference type="SMART" id="SM00490">
    <property type="entry name" value="HELICc"/>
    <property type="match status" value="1"/>
</dbReference>
<dbReference type="InterPro" id="IPR014001">
    <property type="entry name" value="Helicase_ATP-bd"/>
</dbReference>
<comment type="catalytic activity">
    <reaction evidence="16">
        <text>ATP + H2O = ADP + phosphate + H(+)</text>
        <dbReference type="Rhea" id="RHEA:13065"/>
        <dbReference type="ChEBI" id="CHEBI:15377"/>
        <dbReference type="ChEBI" id="CHEBI:15378"/>
        <dbReference type="ChEBI" id="CHEBI:30616"/>
        <dbReference type="ChEBI" id="CHEBI:43474"/>
        <dbReference type="ChEBI" id="CHEBI:456216"/>
    </reaction>
</comment>
<proteinExistence type="inferred from homology"/>
<feature type="compositionally biased region" description="Acidic residues" evidence="18">
    <location>
        <begin position="1473"/>
        <end position="1483"/>
    </location>
</feature>
<dbReference type="InterPro" id="IPR027417">
    <property type="entry name" value="P-loop_NTPase"/>
</dbReference>
<dbReference type="PANTHER" id="PTHR13710">
    <property type="entry name" value="DNA HELICASE RECQ FAMILY MEMBER"/>
    <property type="match status" value="1"/>
</dbReference>
<feature type="region of interest" description="Disordered" evidence="18">
    <location>
        <begin position="1449"/>
        <end position="1542"/>
    </location>
</feature>
<dbReference type="SMART" id="SM00109">
    <property type="entry name" value="C1"/>
    <property type="match status" value="1"/>
</dbReference>
<evidence type="ECO:0000256" key="10">
    <source>
        <dbReference type="ARBA" id="ARBA00023125"/>
    </source>
</evidence>
<dbReference type="GO" id="GO:0006260">
    <property type="term" value="P:DNA replication"/>
    <property type="evidence" value="ECO:0007669"/>
    <property type="project" value="InterPro"/>
</dbReference>
<dbReference type="FunFam" id="3.40.50.300:FF:001389">
    <property type="entry name" value="ATP-dependent DNA helicase RecQ"/>
    <property type="match status" value="1"/>
</dbReference>
<dbReference type="InterPro" id="IPR001180">
    <property type="entry name" value="CNH_dom"/>
</dbReference>
<feature type="region of interest" description="Disordered" evidence="18">
    <location>
        <begin position="1367"/>
        <end position="1416"/>
    </location>
</feature>
<comment type="catalytic activity">
    <reaction evidence="14">
        <text>L-threonyl-[protein] + ATP = O-phospho-L-threonyl-[protein] + ADP + H(+)</text>
        <dbReference type="Rhea" id="RHEA:46608"/>
        <dbReference type="Rhea" id="RHEA-COMP:11060"/>
        <dbReference type="Rhea" id="RHEA-COMP:11605"/>
        <dbReference type="ChEBI" id="CHEBI:15378"/>
        <dbReference type="ChEBI" id="CHEBI:30013"/>
        <dbReference type="ChEBI" id="CHEBI:30616"/>
        <dbReference type="ChEBI" id="CHEBI:61977"/>
        <dbReference type="ChEBI" id="CHEBI:456216"/>
        <dbReference type="EC" id="2.7.11.1"/>
    </reaction>
</comment>
<evidence type="ECO:0000256" key="15">
    <source>
        <dbReference type="ARBA" id="ARBA00048679"/>
    </source>
</evidence>
<evidence type="ECO:0000259" key="22">
    <source>
        <dbReference type="PROSITE" id="PS50967"/>
    </source>
</evidence>
<comment type="catalytic activity">
    <reaction evidence="12">
        <text>Couples ATP hydrolysis with the unwinding of duplex DNA by translocating in the 3'-5' direction.</text>
        <dbReference type="EC" id="5.6.2.4"/>
    </reaction>
</comment>
<dbReference type="InterPro" id="IPR010997">
    <property type="entry name" value="HRDC-like_sf"/>
</dbReference>
<evidence type="ECO:0000313" key="26">
    <source>
        <dbReference type="Proteomes" id="UP000835052"/>
    </source>
</evidence>
<evidence type="ECO:0000259" key="20">
    <source>
        <dbReference type="PROSITE" id="PS50081"/>
    </source>
</evidence>
<dbReference type="InterPro" id="IPR046349">
    <property type="entry name" value="C1-like_sf"/>
</dbReference>
<comment type="catalytic activity">
    <reaction evidence="15">
        <text>L-seryl-[protein] + ATP = O-phospho-L-seryl-[protein] + ADP + H(+)</text>
        <dbReference type="Rhea" id="RHEA:17989"/>
        <dbReference type="Rhea" id="RHEA-COMP:9863"/>
        <dbReference type="Rhea" id="RHEA-COMP:11604"/>
        <dbReference type="ChEBI" id="CHEBI:15378"/>
        <dbReference type="ChEBI" id="CHEBI:29999"/>
        <dbReference type="ChEBI" id="CHEBI:30616"/>
        <dbReference type="ChEBI" id="CHEBI:83421"/>
        <dbReference type="ChEBI" id="CHEBI:456216"/>
        <dbReference type="EC" id="2.7.11.1"/>
    </reaction>
</comment>
<dbReference type="InterPro" id="IPR018982">
    <property type="entry name" value="RQC_domain"/>
</dbReference>
<dbReference type="PROSITE" id="PS50003">
    <property type="entry name" value="PH_DOMAIN"/>
    <property type="match status" value="1"/>
</dbReference>
<evidence type="ECO:0000256" key="3">
    <source>
        <dbReference type="ARBA" id="ARBA00022553"/>
    </source>
</evidence>
<dbReference type="SUPFAM" id="SSF57889">
    <property type="entry name" value="Cysteine-rich domain"/>
    <property type="match status" value="1"/>
</dbReference>
<dbReference type="InterPro" id="IPR044876">
    <property type="entry name" value="HRDC_dom_sf"/>
</dbReference>
<dbReference type="Pfam" id="PF16124">
    <property type="entry name" value="RecQ_Zn_bind"/>
    <property type="match status" value="1"/>
</dbReference>
<comment type="caution">
    <text evidence="25">The sequence shown here is derived from an EMBL/GenBank/DDBJ whole genome shotgun (WGS) entry which is preliminary data.</text>
</comment>
<dbReference type="InterPro" id="IPR032284">
    <property type="entry name" value="RecQ_Zn-bd"/>
</dbReference>
<dbReference type="GO" id="GO:0000724">
    <property type="term" value="P:double-strand break repair via homologous recombination"/>
    <property type="evidence" value="ECO:0007669"/>
    <property type="project" value="TreeGrafter"/>
</dbReference>
<dbReference type="SUPFAM" id="SSF46785">
    <property type="entry name" value="Winged helix' DNA-binding domain"/>
    <property type="match status" value="1"/>
</dbReference>
<dbReference type="CDD" id="cd17920">
    <property type="entry name" value="DEXHc_RecQ"/>
    <property type="match status" value="1"/>
</dbReference>
<evidence type="ECO:0000256" key="11">
    <source>
        <dbReference type="ARBA" id="ARBA00023235"/>
    </source>
</evidence>
<name>A0A8S1HFU9_9PELO</name>
<evidence type="ECO:0000256" key="1">
    <source>
        <dbReference type="ARBA" id="ARBA00001947"/>
    </source>
</evidence>
<dbReference type="PROSITE" id="PS50081">
    <property type="entry name" value="ZF_DAG_PE_2"/>
    <property type="match status" value="1"/>
</dbReference>
<dbReference type="GO" id="GO:0043138">
    <property type="term" value="F:3'-5' DNA helicase activity"/>
    <property type="evidence" value="ECO:0007669"/>
    <property type="project" value="UniProtKB-EC"/>
</dbReference>
<dbReference type="GO" id="GO:0016787">
    <property type="term" value="F:hydrolase activity"/>
    <property type="evidence" value="ECO:0007669"/>
    <property type="project" value="UniProtKB-KW"/>
</dbReference>
<dbReference type="PROSITE" id="PS51192">
    <property type="entry name" value="HELICASE_ATP_BIND_1"/>
    <property type="match status" value="1"/>
</dbReference>
<dbReference type="PANTHER" id="PTHR13710:SF120">
    <property type="entry name" value="BIFUNCTIONAL 3'-5' EXONUCLEASE_ATP-DEPENDENT HELICASE WRN"/>
    <property type="match status" value="1"/>
</dbReference>
<keyword evidence="4" id="KW-0479">Metal-binding</keyword>
<dbReference type="Pfam" id="PF00570">
    <property type="entry name" value="HRDC"/>
    <property type="match status" value="1"/>
</dbReference>
<evidence type="ECO:0000256" key="14">
    <source>
        <dbReference type="ARBA" id="ARBA00047899"/>
    </source>
</evidence>
<evidence type="ECO:0000256" key="17">
    <source>
        <dbReference type="SAM" id="Coils"/>
    </source>
</evidence>
<evidence type="ECO:0000256" key="4">
    <source>
        <dbReference type="ARBA" id="ARBA00022723"/>
    </source>
</evidence>
<dbReference type="PROSITE" id="PS50967">
    <property type="entry name" value="HRDC"/>
    <property type="match status" value="1"/>
</dbReference>
<dbReference type="InterPro" id="IPR011993">
    <property type="entry name" value="PH-like_dom_sf"/>
</dbReference>
<feature type="coiled-coil region" evidence="17">
    <location>
        <begin position="301"/>
        <end position="699"/>
    </location>
</feature>
<evidence type="ECO:0000256" key="8">
    <source>
        <dbReference type="ARBA" id="ARBA00022833"/>
    </source>
</evidence>
<evidence type="ECO:0000259" key="19">
    <source>
        <dbReference type="PROSITE" id="PS50003"/>
    </source>
</evidence>
<dbReference type="CDD" id="cd18794">
    <property type="entry name" value="SF2_C_RecQ"/>
    <property type="match status" value="1"/>
</dbReference>
<dbReference type="InterPro" id="IPR001849">
    <property type="entry name" value="PH_domain"/>
</dbReference>
<keyword evidence="9" id="KW-0067">ATP-binding</keyword>
<dbReference type="SMART" id="SM00341">
    <property type="entry name" value="HRDC"/>
    <property type="match status" value="1"/>
</dbReference>
<reference evidence="25" key="1">
    <citation type="submission" date="2020-10" db="EMBL/GenBank/DDBJ databases">
        <authorList>
            <person name="Kikuchi T."/>
        </authorList>
    </citation>
    <scope>NUCLEOTIDE SEQUENCE</scope>
    <source>
        <strain evidence="25">NKZ352</strain>
    </source>
</reference>
<dbReference type="Pfam" id="PF00780">
    <property type="entry name" value="CNH"/>
    <property type="match status" value="1"/>
</dbReference>
<dbReference type="GO" id="GO:0000723">
    <property type="term" value="P:telomere maintenance"/>
    <property type="evidence" value="ECO:0007669"/>
    <property type="project" value="TreeGrafter"/>
</dbReference>
<feature type="coiled-coil region" evidence="17">
    <location>
        <begin position="92"/>
        <end position="214"/>
    </location>
</feature>
<dbReference type="InterPro" id="IPR036390">
    <property type="entry name" value="WH_DNA-bd_sf"/>
</dbReference>
<dbReference type="GO" id="GO:0003677">
    <property type="term" value="F:DNA binding"/>
    <property type="evidence" value="ECO:0007669"/>
    <property type="project" value="UniProtKB-KW"/>
</dbReference>
<dbReference type="SUPFAM" id="SSF47819">
    <property type="entry name" value="HRDC-like"/>
    <property type="match status" value="1"/>
</dbReference>
<dbReference type="InterPro" id="IPR002121">
    <property type="entry name" value="HRDC_dom"/>
</dbReference>
<evidence type="ECO:0000256" key="18">
    <source>
        <dbReference type="SAM" id="MobiDB-lite"/>
    </source>
</evidence>
<evidence type="ECO:0000256" key="6">
    <source>
        <dbReference type="ARBA" id="ARBA00022801"/>
    </source>
</evidence>
<evidence type="ECO:0000256" key="7">
    <source>
        <dbReference type="ARBA" id="ARBA00022806"/>
    </source>
</evidence>
<dbReference type="GO" id="GO:0004674">
    <property type="term" value="F:protein serine/threonine kinase activity"/>
    <property type="evidence" value="ECO:0007669"/>
    <property type="project" value="UniProtKB-EC"/>
</dbReference>
<feature type="domain" description="Phorbol-ester/DAG-type" evidence="20">
    <location>
        <begin position="831"/>
        <end position="882"/>
    </location>
</feature>
<feature type="region of interest" description="Disordered" evidence="18">
    <location>
        <begin position="758"/>
        <end position="823"/>
    </location>
</feature>
<dbReference type="Gene3D" id="1.10.10.10">
    <property type="entry name" value="Winged helix-like DNA-binding domain superfamily/Winged helix DNA-binding domain"/>
    <property type="match status" value="1"/>
</dbReference>
<dbReference type="InterPro" id="IPR001650">
    <property type="entry name" value="Helicase_C-like"/>
</dbReference>
<comment type="cofactor">
    <cofactor evidence="1">
        <name>Zn(2+)</name>
        <dbReference type="ChEBI" id="CHEBI:29105"/>
    </cofactor>
</comment>
<dbReference type="EMBL" id="CAJGYM010000041">
    <property type="protein sequence ID" value="CAD6194067.1"/>
    <property type="molecule type" value="Genomic_DNA"/>
</dbReference>
<evidence type="ECO:0000256" key="16">
    <source>
        <dbReference type="ARBA" id="ARBA00049360"/>
    </source>
</evidence>
<feature type="domain" description="Helicase C-terminal" evidence="24">
    <location>
        <begin position="1762"/>
        <end position="1936"/>
    </location>
</feature>
<dbReference type="InterPro" id="IPR036388">
    <property type="entry name" value="WH-like_DNA-bd_sf"/>
</dbReference>
<dbReference type="SMART" id="SM00487">
    <property type="entry name" value="DEXDc"/>
    <property type="match status" value="1"/>
</dbReference>
<evidence type="ECO:0000256" key="5">
    <source>
        <dbReference type="ARBA" id="ARBA00022741"/>
    </source>
</evidence>
<dbReference type="Gene3D" id="2.30.29.30">
    <property type="entry name" value="Pleckstrin-homology domain (PH domain)/Phosphotyrosine-binding domain (PTB)"/>
    <property type="match status" value="1"/>
</dbReference>
<evidence type="ECO:0000256" key="2">
    <source>
        <dbReference type="ARBA" id="ARBA00005446"/>
    </source>
</evidence>
<keyword evidence="3" id="KW-0597">Phosphoprotein</keyword>
<dbReference type="Pfam" id="PF00271">
    <property type="entry name" value="Helicase_C"/>
    <property type="match status" value="1"/>
</dbReference>
<evidence type="ECO:0000313" key="25">
    <source>
        <dbReference type="EMBL" id="CAD6194067.1"/>
    </source>
</evidence>
<feature type="compositionally biased region" description="Polar residues" evidence="18">
    <location>
        <begin position="796"/>
        <end position="809"/>
    </location>
</feature>
<keyword evidence="10" id="KW-0238">DNA-binding</keyword>
<dbReference type="Gene3D" id="1.10.150.80">
    <property type="entry name" value="HRDC domain"/>
    <property type="match status" value="1"/>
</dbReference>
<evidence type="ECO:0000256" key="12">
    <source>
        <dbReference type="ARBA" id="ARBA00034617"/>
    </source>
</evidence>
<dbReference type="GO" id="GO:0005737">
    <property type="term" value="C:cytoplasm"/>
    <property type="evidence" value="ECO:0007669"/>
    <property type="project" value="TreeGrafter"/>
</dbReference>
<dbReference type="InterPro" id="IPR029491">
    <property type="entry name" value="Helicase_HTH"/>
</dbReference>
<feature type="compositionally biased region" description="Polar residues" evidence="18">
    <location>
        <begin position="1"/>
        <end position="14"/>
    </location>
</feature>
<dbReference type="GO" id="GO:0005694">
    <property type="term" value="C:chromosome"/>
    <property type="evidence" value="ECO:0007669"/>
    <property type="project" value="TreeGrafter"/>
</dbReference>
<dbReference type="PROSITE" id="PS51194">
    <property type="entry name" value="HELICASE_CTER"/>
    <property type="match status" value="1"/>
</dbReference>
<accession>A0A8S1HFU9</accession>
<keyword evidence="6" id="KW-0378">Hydrolase</keyword>
<dbReference type="Proteomes" id="UP000835052">
    <property type="component" value="Unassembled WGS sequence"/>
</dbReference>
<feature type="domain" description="PH" evidence="19">
    <location>
        <begin position="904"/>
        <end position="1011"/>
    </location>
</feature>